<dbReference type="STRING" id="490622.A0A395NJN6"/>
<dbReference type="Proteomes" id="UP000266272">
    <property type="component" value="Unassembled WGS sequence"/>
</dbReference>
<feature type="compositionally biased region" description="Acidic residues" evidence="1">
    <location>
        <begin position="24"/>
        <end position="35"/>
    </location>
</feature>
<comment type="caution">
    <text evidence="2">The sequence shown here is derived from an EMBL/GenBank/DDBJ whole genome shotgun (WGS) entry which is preliminary data.</text>
</comment>
<dbReference type="Pfam" id="PF04910">
    <property type="entry name" value="Tcf25"/>
    <property type="match status" value="1"/>
</dbReference>
<accession>A0A395NJN6</accession>
<dbReference type="PANTHER" id="PTHR22684">
    <property type="entry name" value="NULP1-RELATED"/>
    <property type="match status" value="1"/>
</dbReference>
<name>A0A395NJN6_TRIAR</name>
<feature type="compositionally biased region" description="Basic residues" evidence="1">
    <location>
        <begin position="90"/>
        <end position="103"/>
    </location>
</feature>
<dbReference type="GO" id="GO:0072344">
    <property type="term" value="P:rescue of stalled ribosome"/>
    <property type="evidence" value="ECO:0007669"/>
    <property type="project" value="TreeGrafter"/>
</dbReference>
<evidence type="ECO:0000313" key="2">
    <source>
        <dbReference type="EMBL" id="RFU76239.1"/>
    </source>
</evidence>
<feature type="compositionally biased region" description="Basic residues" evidence="1">
    <location>
        <begin position="1"/>
        <end position="10"/>
    </location>
</feature>
<evidence type="ECO:0008006" key="4">
    <source>
        <dbReference type="Google" id="ProtNLM"/>
    </source>
</evidence>
<sequence>MSTRQLRKLQKQRELETKTGQEPEGSDGSDGDDEVAPVVAKPRANLFAALAGDEAGGEAEDDDDDAEGKEQGEDDKPPDQPAEQSTVSATKRKNKKKKKKKSKSVQAAAPAQDVEHDEDDEIDRAIKELKLDPRPQQGSVSGNASTYNSLLKINTYNLRAIHEMRNLFGRETIESADAEEEEQRRGARRGVIPQQVDLETFLRGPPNARKLPEVSRRRNVFVQGREHWPMSTTGGLSMKELGKSPDGTGVEYTYAHDQVYDGIQATFFVQVQMGDPMRMVHLLSQYPYHVSTLLQVSSIAKQDQNMALAAELCERALFGFGRVATASFKQSLEQGTARMDFRRPENRQFWLAGYHYIRSLVRKGTYRTALEWAKLLYTLDRRDPYAMRHLIHFLAIRAQEPEWLLDFLTQLDAESEREDTKYIVQSRVLARLQIGETEKARQDLVDGMLRVPWLYCALFQELNLDTPPSIWGINAEADSSIFWVKMYLYQTKDLWNNPQATSLLQDVAKSMGRVDAKQLTQDKVPIDLDVARLAYIDGQTSLLALVPRSILEQQPNYEFDPLPPAEKDNIFTGEGCRLPYREQQQSQGRRNPGRLDGIIAQMEEFLAQRGTPPAGVGEDELLEEEIIEQLRDGMLEQEPGQDAAGGAPVSNEDRGLIRTLIQMFGFGSARADAEPGANALGSEEENGDDDGPEEGGDHSEDAELPGGRPAEQGRREGGEQ</sequence>
<dbReference type="OrthoDB" id="205993at2759"/>
<dbReference type="GO" id="GO:1990112">
    <property type="term" value="C:RQC complex"/>
    <property type="evidence" value="ECO:0007669"/>
    <property type="project" value="TreeGrafter"/>
</dbReference>
<feature type="compositionally biased region" description="Acidic residues" evidence="1">
    <location>
        <begin position="682"/>
        <end position="694"/>
    </location>
</feature>
<gene>
    <name evidence="2" type="ORF">TARUN_6015</name>
</gene>
<dbReference type="AlphaFoldDB" id="A0A395NJN6"/>
<evidence type="ECO:0000313" key="3">
    <source>
        <dbReference type="Proteomes" id="UP000266272"/>
    </source>
</evidence>
<dbReference type="PANTHER" id="PTHR22684:SF0">
    <property type="entry name" value="RIBOSOME QUALITY CONTROL COMPLEX SUBUNIT TCF25"/>
    <property type="match status" value="1"/>
</dbReference>
<evidence type="ECO:0000256" key="1">
    <source>
        <dbReference type="SAM" id="MobiDB-lite"/>
    </source>
</evidence>
<proteinExistence type="predicted"/>
<feature type="compositionally biased region" description="Basic and acidic residues" evidence="1">
    <location>
        <begin position="711"/>
        <end position="720"/>
    </location>
</feature>
<dbReference type="EMBL" id="PXOA01000367">
    <property type="protein sequence ID" value="RFU76239.1"/>
    <property type="molecule type" value="Genomic_DNA"/>
</dbReference>
<dbReference type="GO" id="GO:1990116">
    <property type="term" value="P:ribosome-associated ubiquitin-dependent protein catabolic process"/>
    <property type="evidence" value="ECO:0007669"/>
    <property type="project" value="TreeGrafter"/>
</dbReference>
<feature type="compositionally biased region" description="Basic and acidic residues" evidence="1">
    <location>
        <begin position="11"/>
        <end position="21"/>
    </location>
</feature>
<protein>
    <recommendedName>
        <fullName evidence="4">Transcription factor 25</fullName>
    </recommendedName>
</protein>
<reference evidence="2 3" key="1">
    <citation type="journal article" date="2018" name="PLoS Pathog.">
        <title>Evolution of structural diversity of trichothecenes, a family of toxins produced by plant pathogenic and entomopathogenic fungi.</title>
        <authorList>
            <person name="Proctor R.H."/>
            <person name="McCormick S.P."/>
            <person name="Kim H.S."/>
            <person name="Cardoza R.E."/>
            <person name="Stanley A.M."/>
            <person name="Lindo L."/>
            <person name="Kelly A."/>
            <person name="Brown D.W."/>
            <person name="Lee T."/>
            <person name="Vaughan M.M."/>
            <person name="Alexander N.J."/>
            <person name="Busman M."/>
            <person name="Gutierrez S."/>
        </authorList>
    </citation>
    <scope>NUCLEOTIDE SEQUENCE [LARGE SCALE GENOMIC DNA]</scope>
    <source>
        <strain evidence="2 3">IBT 40837</strain>
    </source>
</reference>
<feature type="region of interest" description="Disordered" evidence="1">
    <location>
        <begin position="1"/>
        <end position="120"/>
    </location>
</feature>
<organism evidence="2 3">
    <name type="scientific">Trichoderma arundinaceum</name>
    <dbReference type="NCBI Taxonomy" id="490622"/>
    <lineage>
        <taxon>Eukaryota</taxon>
        <taxon>Fungi</taxon>
        <taxon>Dikarya</taxon>
        <taxon>Ascomycota</taxon>
        <taxon>Pezizomycotina</taxon>
        <taxon>Sordariomycetes</taxon>
        <taxon>Hypocreomycetidae</taxon>
        <taxon>Hypocreales</taxon>
        <taxon>Hypocreaceae</taxon>
        <taxon>Trichoderma</taxon>
    </lineage>
</organism>
<feature type="compositionally biased region" description="Basic and acidic residues" evidence="1">
    <location>
        <begin position="68"/>
        <end position="78"/>
    </location>
</feature>
<feature type="region of interest" description="Disordered" evidence="1">
    <location>
        <begin position="668"/>
        <end position="720"/>
    </location>
</feature>
<feature type="compositionally biased region" description="Acidic residues" evidence="1">
    <location>
        <begin position="55"/>
        <end position="67"/>
    </location>
</feature>
<keyword evidence="3" id="KW-1185">Reference proteome</keyword>
<dbReference type="InterPro" id="IPR006994">
    <property type="entry name" value="TCF25/Rqc1"/>
</dbReference>